<evidence type="ECO:0000256" key="3">
    <source>
        <dbReference type="ARBA" id="ARBA00022989"/>
    </source>
</evidence>
<name>A0A426TZ11_9CHLR</name>
<dbReference type="InterPro" id="IPR002797">
    <property type="entry name" value="Polysacc_synth"/>
</dbReference>
<evidence type="ECO:0000313" key="6">
    <source>
        <dbReference type="EMBL" id="RRR71295.1"/>
    </source>
</evidence>
<keyword evidence="4 5" id="KW-0472">Membrane</keyword>
<keyword evidence="3 5" id="KW-1133">Transmembrane helix</keyword>
<feature type="transmembrane region" description="Helical" evidence="5">
    <location>
        <begin position="181"/>
        <end position="204"/>
    </location>
</feature>
<dbReference type="GO" id="GO:0016020">
    <property type="term" value="C:membrane"/>
    <property type="evidence" value="ECO:0007669"/>
    <property type="project" value="UniProtKB-SubCell"/>
</dbReference>
<comment type="subcellular location">
    <subcellularLocation>
        <location evidence="1">Membrane</location>
        <topology evidence="1">Multi-pass membrane protein</topology>
    </subcellularLocation>
</comment>
<dbReference type="PANTHER" id="PTHR43424:SF1">
    <property type="entry name" value="LOCUS PUTATIVE PROTEIN 1-RELATED"/>
    <property type="match status" value="1"/>
</dbReference>
<feature type="transmembrane region" description="Helical" evidence="5">
    <location>
        <begin position="216"/>
        <end position="237"/>
    </location>
</feature>
<dbReference type="InterPro" id="IPR052556">
    <property type="entry name" value="PolySynth_Transporter"/>
</dbReference>
<comment type="caution">
    <text evidence="6">The sequence shown here is derived from an EMBL/GenBank/DDBJ whole genome shotgun (WGS) entry which is preliminary data.</text>
</comment>
<gene>
    <name evidence="6" type="ORF">EI684_11745</name>
</gene>
<sequence>MQQLSRTILRNSLFGFAAQIAIKILSFAFTVLIIRNLGANDFGQYAAVIGFGTVFLFIADLGLAPYTVREVARLRDRPEGPAQIQALFADLLALRLILGLISGIMVISAAVLTGRPSLMIGAIALNSLTVLIYAVHGSSEALLSGYERLDLTSGMRVVNQLVFVLLGALALWLGFGYYGLIIATMIGVAVMTLLVVRAVLALGVRPSHITPSRWLPLLRAAFPFGVIGLTLGLSYRFDTVLLNIYSGDVPTGHYNAAYNLIFALVTLSNVLNTALYPSLTRQAARDPASLPRVYERLLRYLLMVALPLAVGGFLLATPLVALLFGAEYGPTAPLLAILIWVIPLMFLTEFLGYVVVIAGRETRVARAVIMSSSVNIVANLLFIPIYGVWAAAIITVVTELVLLGQYLWMLRDMLGQLRWGALLRTLVALGAMALLVFALRDWPVLLSIALGGGLYGLILVALKVVGPDEVAFVRGLRGRGSGET</sequence>
<protein>
    <submittedName>
        <fullName evidence="6">Flippase</fullName>
    </submittedName>
</protein>
<feature type="transmembrane region" description="Helical" evidence="5">
    <location>
        <begin position="46"/>
        <end position="66"/>
    </location>
</feature>
<evidence type="ECO:0000256" key="1">
    <source>
        <dbReference type="ARBA" id="ARBA00004141"/>
    </source>
</evidence>
<feature type="transmembrane region" description="Helical" evidence="5">
    <location>
        <begin position="118"/>
        <end position="136"/>
    </location>
</feature>
<feature type="transmembrane region" description="Helical" evidence="5">
    <location>
        <begin position="332"/>
        <end position="357"/>
    </location>
</feature>
<keyword evidence="2 5" id="KW-0812">Transmembrane</keyword>
<feature type="transmembrane region" description="Helical" evidence="5">
    <location>
        <begin position="87"/>
        <end position="112"/>
    </location>
</feature>
<feature type="transmembrane region" description="Helical" evidence="5">
    <location>
        <begin position="300"/>
        <end position="326"/>
    </location>
</feature>
<feature type="transmembrane region" description="Helical" evidence="5">
    <location>
        <begin position="421"/>
        <end position="439"/>
    </location>
</feature>
<dbReference type="Pfam" id="PF01943">
    <property type="entry name" value="Polysacc_synt"/>
    <property type="match status" value="1"/>
</dbReference>
<dbReference type="CDD" id="cd13128">
    <property type="entry name" value="MATE_Wzx_like"/>
    <property type="match status" value="1"/>
</dbReference>
<accession>A0A426TZ11</accession>
<evidence type="ECO:0000313" key="7">
    <source>
        <dbReference type="Proteomes" id="UP000280307"/>
    </source>
</evidence>
<dbReference type="AlphaFoldDB" id="A0A426TZ11"/>
<proteinExistence type="predicted"/>
<dbReference type="Proteomes" id="UP000280307">
    <property type="component" value="Unassembled WGS sequence"/>
</dbReference>
<evidence type="ECO:0000256" key="4">
    <source>
        <dbReference type="ARBA" id="ARBA00023136"/>
    </source>
</evidence>
<dbReference type="EMBL" id="RSAS01000460">
    <property type="protein sequence ID" value="RRR71295.1"/>
    <property type="molecule type" value="Genomic_DNA"/>
</dbReference>
<feature type="transmembrane region" description="Helical" evidence="5">
    <location>
        <begin position="257"/>
        <end position="279"/>
    </location>
</feature>
<evidence type="ECO:0000256" key="5">
    <source>
        <dbReference type="SAM" id="Phobius"/>
    </source>
</evidence>
<feature type="transmembrane region" description="Helical" evidence="5">
    <location>
        <begin position="157"/>
        <end position="175"/>
    </location>
</feature>
<feature type="transmembrane region" description="Helical" evidence="5">
    <location>
        <begin position="12"/>
        <end position="34"/>
    </location>
</feature>
<organism evidence="6 7">
    <name type="scientific">Candidatus Viridilinea halotolerans</name>
    <dbReference type="NCBI Taxonomy" id="2491704"/>
    <lineage>
        <taxon>Bacteria</taxon>
        <taxon>Bacillati</taxon>
        <taxon>Chloroflexota</taxon>
        <taxon>Chloroflexia</taxon>
        <taxon>Chloroflexales</taxon>
        <taxon>Chloroflexineae</taxon>
        <taxon>Oscillochloridaceae</taxon>
        <taxon>Candidatus Viridilinea</taxon>
    </lineage>
</organism>
<dbReference type="PANTHER" id="PTHR43424">
    <property type="entry name" value="LOCUS PUTATIVE PROTEIN 1-RELATED"/>
    <property type="match status" value="1"/>
</dbReference>
<evidence type="ECO:0000256" key="2">
    <source>
        <dbReference type="ARBA" id="ARBA00022692"/>
    </source>
</evidence>
<feature type="transmembrane region" description="Helical" evidence="5">
    <location>
        <begin position="445"/>
        <end position="465"/>
    </location>
</feature>
<feature type="transmembrane region" description="Helical" evidence="5">
    <location>
        <begin position="389"/>
        <end position="409"/>
    </location>
</feature>
<reference evidence="6 7" key="1">
    <citation type="submission" date="2018-12" db="EMBL/GenBank/DDBJ databases">
        <title>Genome Sequence of Candidatus Viridilinea halotolerans isolated from saline sulfide-rich spring.</title>
        <authorList>
            <person name="Grouzdev D.S."/>
            <person name="Burganskaya E.I."/>
            <person name="Krutkina M.S."/>
            <person name="Sukhacheva M.V."/>
            <person name="Gorlenko V.M."/>
        </authorList>
    </citation>
    <scope>NUCLEOTIDE SEQUENCE [LARGE SCALE GENOMIC DNA]</scope>
    <source>
        <strain evidence="6">Chok-6</strain>
    </source>
</reference>